<organism evidence="10 13">
    <name type="scientific">Adineta ricciae</name>
    <name type="common">Rotifer</name>
    <dbReference type="NCBI Taxonomy" id="249248"/>
    <lineage>
        <taxon>Eukaryota</taxon>
        <taxon>Metazoa</taxon>
        <taxon>Spiralia</taxon>
        <taxon>Gnathifera</taxon>
        <taxon>Rotifera</taxon>
        <taxon>Eurotatoria</taxon>
        <taxon>Bdelloidea</taxon>
        <taxon>Adinetida</taxon>
        <taxon>Adinetidae</taxon>
        <taxon>Adineta</taxon>
    </lineage>
</organism>
<dbReference type="PANTHER" id="PTHR15549">
    <property type="entry name" value="PAIRED IMMUNOGLOBULIN-LIKE TYPE 2 RECEPTOR"/>
    <property type="match status" value="1"/>
</dbReference>
<feature type="region of interest" description="Disordered" evidence="6">
    <location>
        <begin position="424"/>
        <end position="445"/>
    </location>
</feature>
<accession>A0A814ET75</accession>
<evidence type="ECO:0000313" key="13">
    <source>
        <dbReference type="Proteomes" id="UP000663852"/>
    </source>
</evidence>
<keyword evidence="12" id="KW-1185">Reference proteome</keyword>
<feature type="compositionally biased region" description="Polar residues" evidence="6">
    <location>
        <begin position="1511"/>
        <end position="1526"/>
    </location>
</feature>
<evidence type="ECO:0000313" key="10">
    <source>
        <dbReference type="EMBL" id="CAF0970402.1"/>
    </source>
</evidence>
<comment type="subcellular location">
    <subcellularLocation>
        <location evidence="1">Membrane</location>
        <topology evidence="1">Single-pass membrane protein</topology>
    </subcellularLocation>
</comment>
<keyword evidence="8" id="KW-0732">Signal</keyword>
<feature type="region of interest" description="Disordered" evidence="6">
    <location>
        <begin position="1146"/>
        <end position="1165"/>
    </location>
</feature>
<feature type="domain" description="CUB" evidence="9">
    <location>
        <begin position="145"/>
        <end position="256"/>
    </location>
</feature>
<feature type="chain" id="PRO_5035684165" description="CUB domain-containing protein" evidence="8">
    <location>
        <begin position="21"/>
        <end position="1545"/>
    </location>
</feature>
<evidence type="ECO:0000256" key="7">
    <source>
        <dbReference type="SAM" id="Phobius"/>
    </source>
</evidence>
<gene>
    <name evidence="10" type="ORF">EDS130_LOCUS13336</name>
    <name evidence="11" type="ORF">XAT740_LOCUS39627</name>
</gene>
<sequence>MRRISLFLLVLFIQQSSTQAPPVVPLTNAFTAVYCHNSNGPGVMQIRCGLNEKIRMLDAFDASVKNASRLPIQCLKEKQISKESTGVDCKVHTSFTSACSGRENCTVHMQRIRLNSPKDNCHNELVDYTMAFFECISDAFIHDVCSSQAITSPWGTLQTPNFPNPYTSSDDCWCKLSTQLQHRLLLSIIVFQLIPYDQHCAGAGLYLQSSNEQRSTQCTYLQQGHNYLSDSNSLYINFYSRTPTVRGGFWIIYEASHPAAEVHLHCGARDKIGVPTLSSVSLPPPSISTSSDHGWSRLAFNNPPNPTMSLNDHMTHIRMTTATPHSSSIDTNFKANTSTIASAFTYPHGALVTYNVAYGPDGWLVKNRLKTSFKPVTYIIRTTTHRLPIVKWNFTWHHTQSSTTTSTLRTTKRTTTTTTTIATTTTTRTTTTTTRKSTTTTSTLVTTRTATPHRRLLFTNKPWIYYSFSNSHSSTRTLKMAGTVNSTITITPITITTTSAIFSPIKTTLPTPTPWYSPAGPYDWWQWQWYTTKPRKPFIKVDSKAQYTTTTTTSAQTTSTTQRTTTTSSTATATTTILSSTTVQNTIRLINKTIPTSTTQKSAIFWFKSSTKKADIFDDSYDDLDILKQTSDLETLVKTNPIIYTSTEKPMISMTTKSNWKVITVNTPPAKRYHQQQYPVVSERNAVSVQADGQMTSFNAHNMIRRVIEQRNKKNAMEYGWLSKTDMTIVAVSILFVILLAIINLILFAVRRHRHRAHGQHLLSASIPSLLDDRRLGGNGHLHGPIFGDSTNSLMPPGNNNNNDILPAVGEIVIWDEKDQGGYMIDNNGAWAKIEGRQWFGSNLFKSCTKTSLSKSFRSRFRLIRHWDKKNPQNPHQPPMTPKTHPTPQQAFKFPLLMDTATLSPVPEADDYDSSDLSLSDVVIRSSATTLNNSNKCHQKQPLMKSERKYDLSPQNQQQTTKTIQALIHSDQQLSDDYYKRIATSVEDSNYTAMSDNMPREPSIIDQETDRSLGNRITAGEHMIVSVPTMLRPDDDAGTNTDGGDSIYNPHYSVQSIVEYPYPNYLQPSNRTGPFLTQPSISTFKPTTNNPVIIGICQTEFQALDPALLFKTTTDHQQFYRSSQSVPISTYDSGFVDEQTVGSFSIAHGHDRSRNDLPNEQKDRHISMDDILLTKSEQDDDDDNLPINHSAPIELNKSNKQKWRQASKRVSFQEEHVTQRFSPPLPSSSFDTATNPETSSDPFDTYDVSTNAPQPIPPAPPLLKTFVAPSTATSFTDNSPTTSSIFTTQKQTTSIDNEDTAQNVIMNHLHSVKSLKKFFETKMVGQHAASAAQLISITTNDNQRTDRIPTMTKEQKPVDELEQRQEMMNKVLESLKKKKVYTRGLNDTPESTSRYAALTTSSYDSNLAQNLPVQRHYSRRFRSSSTSNNSLHPGGNIITHIQSGNSHYNKRAYSQDRQQYQTADHLNNVDKWKQEHQRQVESDDDDNMSENSMLWQARTKLNEFVTRTRRNQQQSPYYTTCTNGGTPTEDLYTYDDESVTAETRF</sequence>
<dbReference type="SUPFAM" id="SSF49854">
    <property type="entry name" value="Spermadhesin, CUB domain"/>
    <property type="match status" value="1"/>
</dbReference>
<dbReference type="SMART" id="SM00042">
    <property type="entry name" value="CUB"/>
    <property type="match status" value="1"/>
</dbReference>
<feature type="signal peptide" evidence="8">
    <location>
        <begin position="1"/>
        <end position="20"/>
    </location>
</feature>
<evidence type="ECO:0000256" key="4">
    <source>
        <dbReference type="ARBA" id="ARBA00023136"/>
    </source>
</evidence>
<keyword evidence="2 7" id="KW-0812">Transmembrane</keyword>
<evidence type="ECO:0000256" key="6">
    <source>
        <dbReference type="SAM" id="MobiDB-lite"/>
    </source>
</evidence>
<dbReference type="OrthoDB" id="9067804at2759"/>
<dbReference type="CDD" id="cd00041">
    <property type="entry name" value="CUB"/>
    <property type="match status" value="1"/>
</dbReference>
<feature type="region of interest" description="Disordered" evidence="6">
    <location>
        <begin position="1418"/>
        <end position="1442"/>
    </location>
</feature>
<dbReference type="Proteomes" id="UP000663828">
    <property type="component" value="Unassembled WGS sequence"/>
</dbReference>
<protein>
    <recommendedName>
        <fullName evidence="9">CUB domain-containing protein</fullName>
    </recommendedName>
</protein>
<reference evidence="10" key="1">
    <citation type="submission" date="2021-02" db="EMBL/GenBank/DDBJ databases">
        <authorList>
            <person name="Nowell W R."/>
        </authorList>
    </citation>
    <scope>NUCLEOTIDE SEQUENCE</scope>
</reference>
<feature type="compositionally biased region" description="Basic and acidic residues" evidence="6">
    <location>
        <begin position="1148"/>
        <end position="1165"/>
    </location>
</feature>
<evidence type="ECO:0000256" key="8">
    <source>
        <dbReference type="SAM" id="SignalP"/>
    </source>
</evidence>
<evidence type="ECO:0000256" key="2">
    <source>
        <dbReference type="ARBA" id="ARBA00022692"/>
    </source>
</evidence>
<evidence type="ECO:0000313" key="12">
    <source>
        <dbReference type="Proteomes" id="UP000663828"/>
    </source>
</evidence>
<feature type="region of interest" description="Disordered" evidence="6">
    <location>
        <begin position="1509"/>
        <end position="1531"/>
    </location>
</feature>
<feature type="transmembrane region" description="Helical" evidence="7">
    <location>
        <begin position="727"/>
        <end position="750"/>
    </location>
</feature>
<keyword evidence="4 7" id="KW-0472">Membrane</keyword>
<evidence type="ECO:0000256" key="3">
    <source>
        <dbReference type="ARBA" id="ARBA00022989"/>
    </source>
</evidence>
<dbReference type="EMBL" id="CAJNOJ010000053">
    <property type="protein sequence ID" value="CAF0970402.1"/>
    <property type="molecule type" value="Genomic_DNA"/>
</dbReference>
<keyword evidence="5" id="KW-1015">Disulfide bond</keyword>
<dbReference type="EMBL" id="CAJNOR010004414">
    <property type="protein sequence ID" value="CAF1500490.1"/>
    <property type="molecule type" value="Genomic_DNA"/>
</dbReference>
<feature type="compositionally biased region" description="Polar residues" evidence="6">
    <location>
        <begin position="1227"/>
        <end position="1251"/>
    </location>
</feature>
<evidence type="ECO:0000259" key="9">
    <source>
        <dbReference type="SMART" id="SM00042"/>
    </source>
</evidence>
<dbReference type="Gene3D" id="2.60.120.290">
    <property type="entry name" value="Spermadhesin, CUB domain"/>
    <property type="match status" value="1"/>
</dbReference>
<evidence type="ECO:0000256" key="1">
    <source>
        <dbReference type="ARBA" id="ARBA00004167"/>
    </source>
</evidence>
<proteinExistence type="predicted"/>
<dbReference type="InterPro" id="IPR035914">
    <property type="entry name" value="Sperma_CUB_dom_sf"/>
</dbReference>
<dbReference type="PANTHER" id="PTHR15549:SF30">
    <property type="entry name" value="MID2 DOMAIN-CONTAINING PROTEIN"/>
    <property type="match status" value="1"/>
</dbReference>
<feature type="region of interest" description="Disordered" evidence="6">
    <location>
        <begin position="1176"/>
        <end position="1258"/>
    </location>
</feature>
<evidence type="ECO:0000313" key="11">
    <source>
        <dbReference type="EMBL" id="CAF1500490.1"/>
    </source>
</evidence>
<dbReference type="GO" id="GO:0016020">
    <property type="term" value="C:membrane"/>
    <property type="evidence" value="ECO:0007669"/>
    <property type="project" value="UniProtKB-SubCell"/>
</dbReference>
<keyword evidence="3 7" id="KW-1133">Transmembrane helix</keyword>
<name>A0A814ET75_ADIRI</name>
<dbReference type="Proteomes" id="UP000663852">
    <property type="component" value="Unassembled WGS sequence"/>
</dbReference>
<evidence type="ECO:0000256" key="5">
    <source>
        <dbReference type="ARBA" id="ARBA00023157"/>
    </source>
</evidence>
<dbReference type="InterPro" id="IPR051694">
    <property type="entry name" value="Immunoregulatory_rcpt-like"/>
</dbReference>
<comment type="caution">
    <text evidence="10">The sequence shown here is derived from an EMBL/GenBank/DDBJ whole genome shotgun (WGS) entry which is preliminary data.</text>
</comment>
<dbReference type="Pfam" id="PF00431">
    <property type="entry name" value="CUB"/>
    <property type="match status" value="1"/>
</dbReference>
<dbReference type="GO" id="GO:0071944">
    <property type="term" value="C:cell periphery"/>
    <property type="evidence" value="ECO:0007669"/>
    <property type="project" value="UniProtKB-ARBA"/>
</dbReference>
<dbReference type="InterPro" id="IPR000859">
    <property type="entry name" value="CUB_dom"/>
</dbReference>